<dbReference type="InterPro" id="IPR001123">
    <property type="entry name" value="LeuE-type"/>
</dbReference>
<dbReference type="Proteomes" id="UP001143309">
    <property type="component" value="Unassembled WGS sequence"/>
</dbReference>
<organism evidence="7 8">
    <name type="scientific">Methylopila turkensis</name>
    <dbReference type="NCBI Taxonomy" id="1437816"/>
    <lineage>
        <taxon>Bacteria</taxon>
        <taxon>Pseudomonadati</taxon>
        <taxon>Pseudomonadota</taxon>
        <taxon>Alphaproteobacteria</taxon>
        <taxon>Hyphomicrobiales</taxon>
        <taxon>Methylopilaceae</taxon>
        <taxon>Methylopila</taxon>
    </lineage>
</organism>
<dbReference type="Pfam" id="PF01810">
    <property type="entry name" value="LysE"/>
    <property type="match status" value="1"/>
</dbReference>
<protein>
    <submittedName>
        <fullName evidence="7">Uncharacterized protein</fullName>
    </submittedName>
</protein>
<evidence type="ECO:0000313" key="8">
    <source>
        <dbReference type="Proteomes" id="UP001143309"/>
    </source>
</evidence>
<evidence type="ECO:0000256" key="3">
    <source>
        <dbReference type="ARBA" id="ARBA00022692"/>
    </source>
</evidence>
<keyword evidence="8" id="KW-1185">Reference proteome</keyword>
<evidence type="ECO:0000256" key="1">
    <source>
        <dbReference type="ARBA" id="ARBA00004651"/>
    </source>
</evidence>
<accession>A0A9W6N6A2</accession>
<proteinExistence type="predicted"/>
<evidence type="ECO:0000256" key="5">
    <source>
        <dbReference type="ARBA" id="ARBA00023136"/>
    </source>
</evidence>
<dbReference type="AlphaFoldDB" id="A0A9W6N6A2"/>
<dbReference type="EMBL" id="BSFL01000001">
    <property type="protein sequence ID" value="GLK79121.1"/>
    <property type="molecule type" value="Genomic_DNA"/>
</dbReference>
<keyword evidence="3 6" id="KW-0812">Transmembrane</keyword>
<keyword evidence="2" id="KW-1003">Cell membrane</keyword>
<name>A0A9W6N6A2_9HYPH</name>
<keyword evidence="4 6" id="KW-1133">Transmembrane helix</keyword>
<sequence>MLMHVGNPKAVLAWVAIMSLGLKPGAAPETVAAAFGGCVMLGVLIFSGYALLCSTVPMMRGYARARRWIEAGLAAVFAGAGVRLLLS</sequence>
<keyword evidence="5 6" id="KW-0472">Membrane</keyword>
<reference evidence="7" key="2">
    <citation type="submission" date="2023-01" db="EMBL/GenBank/DDBJ databases">
        <authorList>
            <person name="Sun Q."/>
            <person name="Evtushenko L."/>
        </authorList>
    </citation>
    <scope>NUCLEOTIDE SEQUENCE</scope>
    <source>
        <strain evidence="7">VKM B-2748</strain>
    </source>
</reference>
<gene>
    <name evidence="7" type="ORF">GCM10008174_08620</name>
</gene>
<feature type="transmembrane region" description="Helical" evidence="6">
    <location>
        <begin position="31"/>
        <end position="56"/>
    </location>
</feature>
<evidence type="ECO:0000313" key="7">
    <source>
        <dbReference type="EMBL" id="GLK79121.1"/>
    </source>
</evidence>
<reference evidence="7" key="1">
    <citation type="journal article" date="2014" name="Int. J. Syst. Evol. Microbiol.">
        <title>Complete genome sequence of Corynebacterium casei LMG S-19264T (=DSM 44701T), isolated from a smear-ripened cheese.</title>
        <authorList>
            <consortium name="US DOE Joint Genome Institute (JGI-PGF)"/>
            <person name="Walter F."/>
            <person name="Albersmeier A."/>
            <person name="Kalinowski J."/>
            <person name="Ruckert C."/>
        </authorList>
    </citation>
    <scope>NUCLEOTIDE SEQUENCE</scope>
    <source>
        <strain evidence="7">VKM B-2748</strain>
    </source>
</reference>
<evidence type="ECO:0000256" key="4">
    <source>
        <dbReference type="ARBA" id="ARBA00022989"/>
    </source>
</evidence>
<dbReference type="GO" id="GO:0006865">
    <property type="term" value="P:amino acid transport"/>
    <property type="evidence" value="ECO:0007669"/>
    <property type="project" value="InterPro"/>
</dbReference>
<evidence type="ECO:0000256" key="2">
    <source>
        <dbReference type="ARBA" id="ARBA00022475"/>
    </source>
</evidence>
<comment type="caution">
    <text evidence="7">The sequence shown here is derived from an EMBL/GenBank/DDBJ whole genome shotgun (WGS) entry which is preliminary data.</text>
</comment>
<feature type="transmembrane region" description="Helical" evidence="6">
    <location>
        <begin position="68"/>
        <end position="86"/>
    </location>
</feature>
<evidence type="ECO:0000256" key="6">
    <source>
        <dbReference type="SAM" id="Phobius"/>
    </source>
</evidence>
<dbReference type="GO" id="GO:0005886">
    <property type="term" value="C:plasma membrane"/>
    <property type="evidence" value="ECO:0007669"/>
    <property type="project" value="UniProtKB-SubCell"/>
</dbReference>
<comment type="subcellular location">
    <subcellularLocation>
        <location evidence="1">Cell membrane</location>
        <topology evidence="1">Multi-pass membrane protein</topology>
    </subcellularLocation>
</comment>